<dbReference type="PANTHER" id="PTHR31806">
    <property type="entry name" value="PURINE-CYTOSINE PERMEASE FCY2-RELATED"/>
    <property type="match status" value="1"/>
</dbReference>
<feature type="transmembrane region" description="Helical" evidence="7">
    <location>
        <begin position="400"/>
        <end position="420"/>
    </location>
</feature>
<evidence type="ECO:0000256" key="1">
    <source>
        <dbReference type="ARBA" id="ARBA00004141"/>
    </source>
</evidence>
<dbReference type="AlphaFoldDB" id="A0A6J6J6S2"/>
<feature type="transmembrane region" description="Helical" evidence="7">
    <location>
        <begin position="287"/>
        <end position="305"/>
    </location>
</feature>
<feature type="transmembrane region" description="Helical" evidence="7">
    <location>
        <begin position="356"/>
        <end position="380"/>
    </location>
</feature>
<feature type="transmembrane region" description="Helical" evidence="7">
    <location>
        <begin position="171"/>
        <end position="191"/>
    </location>
</feature>
<proteinExistence type="inferred from homology"/>
<dbReference type="Pfam" id="PF02133">
    <property type="entry name" value="Transp_cyt_pur"/>
    <property type="match status" value="1"/>
</dbReference>
<evidence type="ECO:0000256" key="5">
    <source>
        <dbReference type="ARBA" id="ARBA00022989"/>
    </source>
</evidence>
<keyword evidence="4 7" id="KW-0812">Transmembrane</keyword>
<evidence type="ECO:0000256" key="4">
    <source>
        <dbReference type="ARBA" id="ARBA00022692"/>
    </source>
</evidence>
<reference evidence="8" key="1">
    <citation type="submission" date="2020-05" db="EMBL/GenBank/DDBJ databases">
        <authorList>
            <person name="Chiriac C."/>
            <person name="Salcher M."/>
            <person name="Ghai R."/>
            <person name="Kavagutti S V."/>
        </authorList>
    </citation>
    <scope>NUCLEOTIDE SEQUENCE</scope>
</reference>
<organism evidence="8">
    <name type="scientific">freshwater metagenome</name>
    <dbReference type="NCBI Taxonomy" id="449393"/>
    <lineage>
        <taxon>unclassified sequences</taxon>
        <taxon>metagenomes</taxon>
        <taxon>ecological metagenomes</taxon>
    </lineage>
</organism>
<evidence type="ECO:0000256" key="6">
    <source>
        <dbReference type="ARBA" id="ARBA00023136"/>
    </source>
</evidence>
<name>A0A6J6J6S2_9ZZZZ</name>
<dbReference type="InterPro" id="IPR026030">
    <property type="entry name" value="Pur-cyt_permease_Fcy2/21/22"/>
</dbReference>
<evidence type="ECO:0000256" key="3">
    <source>
        <dbReference type="ARBA" id="ARBA00022448"/>
    </source>
</evidence>
<gene>
    <name evidence="8" type="ORF">UFOPK2001_00569</name>
</gene>
<dbReference type="GO" id="GO:0005886">
    <property type="term" value="C:plasma membrane"/>
    <property type="evidence" value="ECO:0007669"/>
    <property type="project" value="TreeGrafter"/>
</dbReference>
<feature type="transmembrane region" description="Helical" evidence="7">
    <location>
        <begin position="441"/>
        <end position="461"/>
    </location>
</feature>
<evidence type="ECO:0000313" key="8">
    <source>
        <dbReference type="EMBL" id="CAB4631779.1"/>
    </source>
</evidence>
<comment type="similarity">
    <text evidence="2">Belongs to the purine-cytosine permease (2.A.39) family.</text>
</comment>
<dbReference type="PANTHER" id="PTHR31806:SF1">
    <property type="entry name" value="PURINE-CYTOSINE PERMEASE FCY2-RELATED"/>
    <property type="match status" value="1"/>
</dbReference>
<feature type="transmembrane region" description="Helical" evidence="7">
    <location>
        <begin position="317"/>
        <end position="336"/>
    </location>
</feature>
<feature type="transmembrane region" description="Helical" evidence="7">
    <location>
        <begin position="212"/>
        <end position="236"/>
    </location>
</feature>
<protein>
    <submittedName>
        <fullName evidence="8">Unannotated protein</fullName>
    </submittedName>
</protein>
<feature type="transmembrane region" description="Helical" evidence="7">
    <location>
        <begin position="555"/>
        <end position="577"/>
    </location>
</feature>
<feature type="transmembrane region" description="Helical" evidence="7">
    <location>
        <begin position="473"/>
        <end position="494"/>
    </location>
</feature>
<keyword evidence="5 7" id="KW-1133">Transmembrane helix</keyword>
<dbReference type="EMBL" id="CAEZVN010000041">
    <property type="protein sequence ID" value="CAB4631779.1"/>
    <property type="molecule type" value="Genomic_DNA"/>
</dbReference>
<accession>A0A6J6J6S2</accession>
<evidence type="ECO:0000256" key="2">
    <source>
        <dbReference type="ARBA" id="ARBA00008974"/>
    </source>
</evidence>
<dbReference type="GO" id="GO:0022857">
    <property type="term" value="F:transmembrane transporter activity"/>
    <property type="evidence" value="ECO:0007669"/>
    <property type="project" value="InterPro"/>
</dbReference>
<feature type="transmembrane region" description="Helical" evidence="7">
    <location>
        <begin position="140"/>
        <end position="159"/>
    </location>
</feature>
<feature type="transmembrane region" description="Helical" evidence="7">
    <location>
        <begin position="256"/>
        <end position="275"/>
    </location>
</feature>
<dbReference type="InterPro" id="IPR001248">
    <property type="entry name" value="Pur-cyt_permease"/>
</dbReference>
<dbReference type="Gene3D" id="1.10.4160.10">
    <property type="entry name" value="Hydantoin permease"/>
    <property type="match status" value="1"/>
</dbReference>
<feature type="transmembrane region" description="Helical" evidence="7">
    <location>
        <begin position="515"/>
        <end position="533"/>
    </location>
</feature>
<keyword evidence="3" id="KW-0813">Transport</keyword>
<evidence type="ECO:0000256" key="7">
    <source>
        <dbReference type="SAM" id="Phobius"/>
    </source>
</evidence>
<sequence>MDSEQLFPPTPRALNDAELQEVLDRAKADGGGILAAMQILEAQAQLRETDKSELRAWQAKQAELGSEEEIATELDEVLAVRQFEGEPETVIQVVEPEPASVIQIVESEPKPKIQEAVRESPVEVVVQTKRLAKDPSSSQFWVWLPISGSLLPFGLALWLRSLGLTFEQSLTAVLLGIFASAGVVAVGAIAGKRSSLPTLVLSRAAFGVFGNLGPAVILVLSRLFWALVLVTLGYLLIAQNLTTTANMSGGSEPISWIAVAVLVFVVLGSAVLSSVGGKTLVWAQRLSGGLGIITAISLAGAKLSTSGFADEVGQSGSWLRALGAGVVIFAIFGLAWSSASSDYASGLPVNVRGWKVAGWALLSMGVVPAVLAILALLAFGTLTDADFASSFNGLVAGSSLSTLAVAVQISLIFTLVTTIAMSLRSSSMSFESIQLKFKASIATPIIAVLAVSFAVLGFSYLGASGFWFNLKGYALFLAVPVAAWSGVFVSDVLIRRIAYHEVSLSRNYGFYKAVNITNTAGWLLAVALGWGLLKSDLVEFSWLGFLADLSSNAEFWAQSNFGVVITFAVGLLLPVFFGIPRVKRQEQEVLAIEARRNDLRDVLGLVD</sequence>
<keyword evidence="6 7" id="KW-0472">Membrane</keyword>
<comment type="subcellular location">
    <subcellularLocation>
        <location evidence="1">Membrane</location>
        <topology evidence="1">Multi-pass membrane protein</topology>
    </subcellularLocation>
</comment>